<accession>A0A251MV14</accession>
<dbReference type="Proteomes" id="UP000006882">
    <property type="component" value="Chromosome G8"/>
</dbReference>
<gene>
    <name evidence="1" type="ORF">PRUPE_8G084600</name>
</gene>
<name>A0A251MV14_PRUPE</name>
<protein>
    <submittedName>
        <fullName evidence="1">Uncharacterized protein</fullName>
    </submittedName>
</protein>
<feature type="non-terminal residue" evidence="1">
    <location>
        <position position="1"/>
    </location>
</feature>
<proteinExistence type="predicted"/>
<dbReference type="EMBL" id="CM007658">
    <property type="protein sequence ID" value="ONH90942.1"/>
    <property type="molecule type" value="Genomic_DNA"/>
</dbReference>
<reference evidence="1 2" key="1">
    <citation type="journal article" date="2013" name="Nat. Genet.">
        <title>The high-quality draft genome of peach (Prunus persica) identifies unique patterns of genetic diversity, domestication and genome evolution.</title>
        <authorList>
            <consortium name="International Peach Genome Initiative"/>
            <person name="Verde I."/>
            <person name="Abbott A.G."/>
            <person name="Scalabrin S."/>
            <person name="Jung S."/>
            <person name="Shu S."/>
            <person name="Marroni F."/>
            <person name="Zhebentyayeva T."/>
            <person name="Dettori M.T."/>
            <person name="Grimwood J."/>
            <person name="Cattonaro F."/>
            <person name="Zuccolo A."/>
            <person name="Rossini L."/>
            <person name="Jenkins J."/>
            <person name="Vendramin E."/>
            <person name="Meisel L.A."/>
            <person name="Decroocq V."/>
            <person name="Sosinski B."/>
            <person name="Prochnik S."/>
            <person name="Mitros T."/>
            <person name="Policriti A."/>
            <person name="Cipriani G."/>
            <person name="Dondini L."/>
            <person name="Ficklin S."/>
            <person name="Goodstein D.M."/>
            <person name="Xuan P."/>
            <person name="Del Fabbro C."/>
            <person name="Aramini V."/>
            <person name="Copetti D."/>
            <person name="Gonzalez S."/>
            <person name="Horner D.S."/>
            <person name="Falchi R."/>
            <person name="Lucas S."/>
            <person name="Mica E."/>
            <person name="Maldonado J."/>
            <person name="Lazzari B."/>
            <person name="Bielenberg D."/>
            <person name="Pirona R."/>
            <person name="Miculan M."/>
            <person name="Barakat A."/>
            <person name="Testolin R."/>
            <person name="Stella A."/>
            <person name="Tartarini S."/>
            <person name="Tonutti P."/>
            <person name="Arus P."/>
            <person name="Orellana A."/>
            <person name="Wells C."/>
            <person name="Main D."/>
            <person name="Vizzotto G."/>
            <person name="Silva H."/>
            <person name="Salamini F."/>
            <person name="Schmutz J."/>
            <person name="Morgante M."/>
            <person name="Rokhsar D.S."/>
        </authorList>
    </citation>
    <scope>NUCLEOTIDE SEQUENCE [LARGE SCALE GENOMIC DNA]</scope>
    <source>
        <strain evidence="2">cv. Nemared</strain>
    </source>
</reference>
<organism evidence="1 2">
    <name type="scientific">Prunus persica</name>
    <name type="common">Peach</name>
    <name type="synonym">Amygdalus persica</name>
    <dbReference type="NCBI Taxonomy" id="3760"/>
    <lineage>
        <taxon>Eukaryota</taxon>
        <taxon>Viridiplantae</taxon>
        <taxon>Streptophyta</taxon>
        <taxon>Embryophyta</taxon>
        <taxon>Tracheophyta</taxon>
        <taxon>Spermatophyta</taxon>
        <taxon>Magnoliopsida</taxon>
        <taxon>eudicotyledons</taxon>
        <taxon>Gunneridae</taxon>
        <taxon>Pentapetalae</taxon>
        <taxon>rosids</taxon>
        <taxon>fabids</taxon>
        <taxon>Rosales</taxon>
        <taxon>Rosaceae</taxon>
        <taxon>Amygdaloideae</taxon>
        <taxon>Amygdaleae</taxon>
        <taxon>Prunus</taxon>
    </lineage>
</organism>
<keyword evidence="2" id="KW-1185">Reference proteome</keyword>
<dbReference type="Gramene" id="ONH90942">
    <property type="protein sequence ID" value="ONH90942"/>
    <property type="gene ID" value="PRUPE_8G084600"/>
</dbReference>
<sequence>FDTIIRELRTFIPFAKRELRIHNQEKRERLHEENTPALVSSSPPSWAGNLFLLVEESLFFCHHKDLSFSLTFGEGIVLRGAQVKF</sequence>
<dbReference type="AlphaFoldDB" id="A0A251MV14"/>
<evidence type="ECO:0000313" key="1">
    <source>
        <dbReference type="EMBL" id="ONH90942.1"/>
    </source>
</evidence>
<evidence type="ECO:0000313" key="2">
    <source>
        <dbReference type="Proteomes" id="UP000006882"/>
    </source>
</evidence>